<proteinExistence type="predicted"/>
<name>X1HQQ2_9ZZZZ</name>
<evidence type="ECO:0000313" key="1">
    <source>
        <dbReference type="EMBL" id="GAH71822.1"/>
    </source>
</evidence>
<comment type="caution">
    <text evidence="1">The sequence shown here is derived from an EMBL/GenBank/DDBJ whole genome shotgun (WGS) entry which is preliminary data.</text>
</comment>
<gene>
    <name evidence="1" type="ORF">S03H2_47450</name>
</gene>
<dbReference type="AlphaFoldDB" id="X1HQQ2"/>
<dbReference type="EMBL" id="BARU01029860">
    <property type="protein sequence ID" value="GAH71822.1"/>
    <property type="molecule type" value="Genomic_DNA"/>
</dbReference>
<accession>X1HQQ2</accession>
<organism evidence="1">
    <name type="scientific">marine sediment metagenome</name>
    <dbReference type="NCBI Taxonomy" id="412755"/>
    <lineage>
        <taxon>unclassified sequences</taxon>
        <taxon>metagenomes</taxon>
        <taxon>ecological metagenomes</taxon>
    </lineage>
</organism>
<sequence length="99" mass="10981">MRKKIISIFVCMLLFVTVFSVTGAMNIEKTSSMTPKSTSTGLAWSDNFDSYVTGSALHGQGGWECWDNLPENTAYVVDDQARSTPNSCEITWFGSIWVD</sequence>
<protein>
    <submittedName>
        <fullName evidence="1">Uncharacterized protein</fullName>
    </submittedName>
</protein>
<reference evidence="1" key="1">
    <citation type="journal article" date="2014" name="Front. Microbiol.">
        <title>High frequency of phylogenetically diverse reductive dehalogenase-homologous genes in deep subseafloor sedimentary metagenomes.</title>
        <authorList>
            <person name="Kawai M."/>
            <person name="Futagami T."/>
            <person name="Toyoda A."/>
            <person name="Takaki Y."/>
            <person name="Nishi S."/>
            <person name="Hori S."/>
            <person name="Arai W."/>
            <person name="Tsubouchi T."/>
            <person name="Morono Y."/>
            <person name="Uchiyama I."/>
            <person name="Ito T."/>
            <person name="Fujiyama A."/>
            <person name="Inagaki F."/>
            <person name="Takami H."/>
        </authorList>
    </citation>
    <scope>NUCLEOTIDE SEQUENCE</scope>
    <source>
        <strain evidence="1">Expedition CK06-06</strain>
    </source>
</reference>
<feature type="non-terminal residue" evidence="1">
    <location>
        <position position="99"/>
    </location>
</feature>